<evidence type="ECO:0000256" key="6">
    <source>
        <dbReference type="SAM" id="Phobius"/>
    </source>
</evidence>
<evidence type="ECO:0000313" key="9">
    <source>
        <dbReference type="Proteomes" id="UP001303046"/>
    </source>
</evidence>
<dbReference type="PRINTS" id="PR00237">
    <property type="entry name" value="GPCRRHODOPSN"/>
</dbReference>
<feature type="domain" description="G-protein coupled receptors family 1 profile" evidence="7">
    <location>
        <begin position="24"/>
        <end position="324"/>
    </location>
</feature>
<dbReference type="CDD" id="cd14978">
    <property type="entry name" value="7tmA_FMRFamide_R-like"/>
    <property type="match status" value="1"/>
</dbReference>
<feature type="transmembrane region" description="Helical" evidence="6">
    <location>
        <begin position="266"/>
        <end position="295"/>
    </location>
</feature>
<dbReference type="Pfam" id="PF10324">
    <property type="entry name" value="7TM_GPCR_Srw"/>
    <property type="match status" value="1"/>
</dbReference>
<feature type="compositionally biased region" description="Basic and acidic residues" evidence="5">
    <location>
        <begin position="400"/>
        <end position="409"/>
    </location>
</feature>
<dbReference type="Proteomes" id="UP001303046">
    <property type="component" value="Unassembled WGS sequence"/>
</dbReference>
<keyword evidence="3 6" id="KW-1133">Transmembrane helix</keyword>
<keyword evidence="2 6" id="KW-0812">Transmembrane</keyword>
<evidence type="ECO:0000256" key="3">
    <source>
        <dbReference type="ARBA" id="ARBA00022989"/>
    </source>
</evidence>
<evidence type="ECO:0000256" key="5">
    <source>
        <dbReference type="SAM" id="MobiDB-lite"/>
    </source>
</evidence>
<feature type="transmembrane region" description="Helical" evidence="6">
    <location>
        <begin position="202"/>
        <end position="225"/>
    </location>
</feature>
<accession>A0ABR1DZ72</accession>
<feature type="transmembrane region" description="Helical" evidence="6">
    <location>
        <begin position="86"/>
        <end position="110"/>
    </location>
</feature>
<feature type="region of interest" description="Disordered" evidence="5">
    <location>
        <begin position="378"/>
        <end position="409"/>
    </location>
</feature>
<dbReference type="PANTHER" id="PTHR46273">
    <property type="entry name" value="MYOSUPPRESSIN RECEPTOR 1, ISOFORM B-RELATED"/>
    <property type="match status" value="1"/>
</dbReference>
<dbReference type="InterPro" id="IPR000276">
    <property type="entry name" value="GPCR_Rhodpsn"/>
</dbReference>
<dbReference type="PROSITE" id="PS50262">
    <property type="entry name" value="G_PROTEIN_RECEP_F1_2"/>
    <property type="match status" value="1"/>
</dbReference>
<organism evidence="8 9">
    <name type="scientific">Necator americanus</name>
    <name type="common">Human hookworm</name>
    <dbReference type="NCBI Taxonomy" id="51031"/>
    <lineage>
        <taxon>Eukaryota</taxon>
        <taxon>Metazoa</taxon>
        <taxon>Ecdysozoa</taxon>
        <taxon>Nematoda</taxon>
        <taxon>Chromadorea</taxon>
        <taxon>Rhabditida</taxon>
        <taxon>Rhabditina</taxon>
        <taxon>Rhabditomorpha</taxon>
        <taxon>Strongyloidea</taxon>
        <taxon>Ancylostomatidae</taxon>
        <taxon>Bunostominae</taxon>
        <taxon>Necator</taxon>
    </lineage>
</organism>
<dbReference type="PANTHER" id="PTHR46273:SF2">
    <property type="entry name" value="G-PROTEIN COUPLED RECEPTORS FAMILY 1 PROFILE DOMAIN-CONTAINING PROTEIN"/>
    <property type="match status" value="1"/>
</dbReference>
<reference evidence="8 9" key="1">
    <citation type="submission" date="2023-08" db="EMBL/GenBank/DDBJ databases">
        <title>A Necator americanus chromosomal reference genome.</title>
        <authorList>
            <person name="Ilik V."/>
            <person name="Petrzelkova K.J."/>
            <person name="Pardy F."/>
            <person name="Fuh T."/>
            <person name="Niatou-Singa F.S."/>
            <person name="Gouil Q."/>
            <person name="Baker L."/>
            <person name="Ritchie M.E."/>
            <person name="Jex A.R."/>
            <person name="Gazzola D."/>
            <person name="Li H."/>
            <person name="Toshio Fujiwara R."/>
            <person name="Zhan B."/>
            <person name="Aroian R.V."/>
            <person name="Pafco B."/>
            <person name="Schwarz E.M."/>
        </authorList>
    </citation>
    <scope>NUCLEOTIDE SEQUENCE [LARGE SCALE GENOMIC DNA]</scope>
    <source>
        <strain evidence="8 9">Aroian</strain>
        <tissue evidence="8">Whole animal</tissue>
    </source>
</reference>
<evidence type="ECO:0000256" key="1">
    <source>
        <dbReference type="ARBA" id="ARBA00004370"/>
    </source>
</evidence>
<feature type="transmembrane region" description="Helical" evidence="6">
    <location>
        <begin position="44"/>
        <end position="66"/>
    </location>
</feature>
<evidence type="ECO:0000256" key="4">
    <source>
        <dbReference type="ARBA" id="ARBA00023136"/>
    </source>
</evidence>
<comment type="subcellular location">
    <subcellularLocation>
        <location evidence="1">Membrane</location>
    </subcellularLocation>
</comment>
<keyword evidence="4 6" id="KW-0472">Membrane</keyword>
<gene>
    <name evidence="8" type="primary">Necator_chrV.g19021</name>
    <name evidence="8" type="ORF">RB195_014230</name>
</gene>
<feature type="transmembrane region" description="Helical" evidence="6">
    <location>
        <begin position="130"/>
        <end position="151"/>
    </location>
</feature>
<evidence type="ECO:0000259" key="7">
    <source>
        <dbReference type="PROSITE" id="PS50262"/>
    </source>
</evidence>
<sequence>MQKSLYAPIHGVVCVGLCVFGILTNIVHVIVLSRPTMRNSAVNCVLTAVAICDIGTMASYLIYIVHFVVRRRTTCSPTLTHGWMLFLLWHVALSINLHTTSLWLAVAMAFIRRMTLRVARLNSTWQRPKFAWKLCIVIYVCVFIMCIPNVFVHEISLYHEGVWQPSPRCVALYPSNYSEPIYTFTVSKQATANNCSLFKMNIWMIGIVFKVIPCILLMILSFGLVNKIRQAEQHRRKLTNVSLNNTSAVDATNYTKKKSYKTDRTTTMLVVILAVFLITELPQGVIAILCAIYTADVHKYLYFHLGDILDLLSLLNSSVNFVLYCVMSSRYRQTFWMVVLPAKAHSSFITKQQTHTQSNFNFTQLPIQRKNSNKIRNKEYAPLATEAEEQRDECMSAGSDDSRERVEQL</sequence>
<dbReference type="Gene3D" id="1.20.1070.10">
    <property type="entry name" value="Rhodopsin 7-helix transmembrane proteins"/>
    <property type="match status" value="1"/>
</dbReference>
<protein>
    <recommendedName>
        <fullName evidence="7">G-protein coupled receptors family 1 profile domain-containing protein</fullName>
    </recommendedName>
</protein>
<proteinExistence type="predicted"/>
<dbReference type="EMBL" id="JAVFWL010000005">
    <property type="protein sequence ID" value="KAK6755713.1"/>
    <property type="molecule type" value="Genomic_DNA"/>
</dbReference>
<evidence type="ECO:0000313" key="8">
    <source>
        <dbReference type="EMBL" id="KAK6755713.1"/>
    </source>
</evidence>
<comment type="caution">
    <text evidence="8">The sequence shown here is derived from an EMBL/GenBank/DDBJ whole genome shotgun (WGS) entry which is preliminary data.</text>
</comment>
<feature type="transmembrane region" description="Helical" evidence="6">
    <location>
        <begin position="6"/>
        <end position="32"/>
    </location>
</feature>
<dbReference type="InterPro" id="IPR019427">
    <property type="entry name" value="7TM_GPCR_serpentine_rcpt_Srw"/>
</dbReference>
<keyword evidence="9" id="KW-1185">Reference proteome</keyword>
<dbReference type="InterPro" id="IPR017452">
    <property type="entry name" value="GPCR_Rhodpsn_7TM"/>
</dbReference>
<dbReference type="SUPFAM" id="SSF81321">
    <property type="entry name" value="Family A G protein-coupled receptor-like"/>
    <property type="match status" value="1"/>
</dbReference>
<dbReference type="InterPro" id="IPR053219">
    <property type="entry name" value="GPCR_Dmsr-1"/>
</dbReference>
<evidence type="ECO:0000256" key="2">
    <source>
        <dbReference type="ARBA" id="ARBA00022692"/>
    </source>
</evidence>
<name>A0ABR1DZ72_NECAM</name>
<feature type="transmembrane region" description="Helical" evidence="6">
    <location>
        <begin position="301"/>
        <end position="327"/>
    </location>
</feature>